<comment type="caution">
    <text evidence="1">The sequence shown here is derived from an EMBL/GenBank/DDBJ whole genome shotgun (WGS) entry which is preliminary data.</text>
</comment>
<accession>A0AAD6J5X3</accession>
<sequence>MCCNLTDARLGNVTDRDFYLRNLMAENIRSSGGASEIRFGFDVDKERMAAAIARSRLLPSR</sequence>
<keyword evidence="2" id="KW-1185">Reference proteome</keyword>
<gene>
    <name evidence="1" type="ORF">Dda_1219</name>
</gene>
<dbReference type="Proteomes" id="UP001221413">
    <property type="component" value="Unassembled WGS sequence"/>
</dbReference>
<dbReference type="EMBL" id="JAQGDS010000001">
    <property type="protein sequence ID" value="KAJ6265064.1"/>
    <property type="molecule type" value="Genomic_DNA"/>
</dbReference>
<organism evidence="1 2">
    <name type="scientific">Drechslerella dactyloides</name>
    <name type="common">Nematode-trapping fungus</name>
    <name type="synonym">Arthrobotrys dactyloides</name>
    <dbReference type="NCBI Taxonomy" id="74499"/>
    <lineage>
        <taxon>Eukaryota</taxon>
        <taxon>Fungi</taxon>
        <taxon>Dikarya</taxon>
        <taxon>Ascomycota</taxon>
        <taxon>Pezizomycotina</taxon>
        <taxon>Orbiliomycetes</taxon>
        <taxon>Orbiliales</taxon>
        <taxon>Orbiliaceae</taxon>
        <taxon>Drechslerella</taxon>
    </lineage>
</organism>
<evidence type="ECO:0000313" key="1">
    <source>
        <dbReference type="EMBL" id="KAJ6265064.1"/>
    </source>
</evidence>
<protein>
    <submittedName>
        <fullName evidence="1">Uncharacterized protein</fullName>
    </submittedName>
</protein>
<proteinExistence type="predicted"/>
<name>A0AAD6J5X3_DREDA</name>
<dbReference type="AlphaFoldDB" id="A0AAD6J5X3"/>
<reference evidence="1" key="1">
    <citation type="submission" date="2023-01" db="EMBL/GenBank/DDBJ databases">
        <title>The chitinases involved in constricting ring structure development in the nematode-trapping fungus Drechslerella dactyloides.</title>
        <authorList>
            <person name="Wang R."/>
            <person name="Zhang L."/>
            <person name="Tang P."/>
            <person name="Li S."/>
            <person name="Liang L."/>
        </authorList>
    </citation>
    <scope>NUCLEOTIDE SEQUENCE</scope>
    <source>
        <strain evidence="1">YMF1.00031</strain>
    </source>
</reference>
<evidence type="ECO:0000313" key="2">
    <source>
        <dbReference type="Proteomes" id="UP001221413"/>
    </source>
</evidence>